<dbReference type="HOGENOM" id="CLU_2384498_0_0_9"/>
<organism evidence="1 2">
    <name type="scientific">Selenomonas ruminantium subsp. lactilytica (strain NBRC 103574 / TAM6421)</name>
    <dbReference type="NCBI Taxonomy" id="927704"/>
    <lineage>
        <taxon>Bacteria</taxon>
        <taxon>Bacillati</taxon>
        <taxon>Bacillota</taxon>
        <taxon>Negativicutes</taxon>
        <taxon>Selenomonadales</taxon>
        <taxon>Selenomonadaceae</taxon>
        <taxon>Selenomonas</taxon>
    </lineage>
</organism>
<accession>I0GQE3</accession>
<evidence type="ECO:0000313" key="1">
    <source>
        <dbReference type="EMBL" id="BAL82980.1"/>
    </source>
</evidence>
<dbReference type="KEGG" id="sri:SELR_12720"/>
<protein>
    <submittedName>
        <fullName evidence="1">Uncharacterized protein</fullName>
    </submittedName>
</protein>
<sequence>MGIKIAKRQFGDIYWHQAALAGIGDIGVDPLFILGEIVRDGMKNAVYVINAFLADSCVILNSVTVVAQTGQGKKQSNYAVEGHNPGYIKFDIDK</sequence>
<gene>
    <name evidence="1" type="ordered locus">SELR_12720</name>
</gene>
<proteinExistence type="predicted"/>
<evidence type="ECO:0000313" key="2">
    <source>
        <dbReference type="Proteomes" id="UP000007887"/>
    </source>
</evidence>
<name>I0GQE3_SELRL</name>
<dbReference type="Proteomes" id="UP000007887">
    <property type="component" value="Chromosome"/>
</dbReference>
<dbReference type="AlphaFoldDB" id="I0GQE3"/>
<dbReference type="EMBL" id="AP012292">
    <property type="protein sequence ID" value="BAL82980.1"/>
    <property type="molecule type" value="Genomic_DNA"/>
</dbReference>
<reference evidence="1 2" key="1">
    <citation type="submission" date="2011-10" db="EMBL/GenBank/DDBJ databases">
        <title>Whole genome sequence of Selenomonas ruminantium subsp. lactilytica TAM6421.</title>
        <authorList>
            <person name="Oguchi A."/>
            <person name="Ankai A."/>
            <person name="Kaneko J."/>
            <person name="Yamada-Narita S."/>
            <person name="Fukui S."/>
            <person name="Takahashi M."/>
            <person name="Onodera T."/>
            <person name="Kojima S."/>
            <person name="Fushimi T."/>
            <person name="Abe N."/>
            <person name="Kamio Y."/>
            <person name="Yamazaki S."/>
            <person name="Fujita N."/>
        </authorList>
    </citation>
    <scope>NUCLEOTIDE SEQUENCE [LARGE SCALE GENOMIC DNA]</scope>
    <source>
        <strain evidence="2">NBRC 103574 / TAM6421</strain>
    </source>
</reference>